<organism evidence="1 2">
    <name type="scientific">Daedalea quercina L-15889</name>
    <dbReference type="NCBI Taxonomy" id="1314783"/>
    <lineage>
        <taxon>Eukaryota</taxon>
        <taxon>Fungi</taxon>
        <taxon>Dikarya</taxon>
        <taxon>Basidiomycota</taxon>
        <taxon>Agaricomycotina</taxon>
        <taxon>Agaricomycetes</taxon>
        <taxon>Polyporales</taxon>
        <taxon>Fomitopsis</taxon>
    </lineage>
</organism>
<evidence type="ECO:0000313" key="2">
    <source>
        <dbReference type="Proteomes" id="UP000076727"/>
    </source>
</evidence>
<dbReference type="Gene3D" id="3.40.50.1110">
    <property type="entry name" value="SGNH hydrolase"/>
    <property type="match status" value="1"/>
</dbReference>
<dbReference type="SUPFAM" id="SSF52266">
    <property type="entry name" value="SGNH hydrolase"/>
    <property type="match status" value="1"/>
</dbReference>
<dbReference type="AlphaFoldDB" id="A0A165R0W6"/>
<dbReference type="EMBL" id="KV429053">
    <property type="protein sequence ID" value="KZT70157.1"/>
    <property type="molecule type" value="Genomic_DNA"/>
</dbReference>
<dbReference type="OrthoDB" id="1600564at2759"/>
<evidence type="ECO:0000313" key="1">
    <source>
        <dbReference type="EMBL" id="KZT70157.1"/>
    </source>
</evidence>
<gene>
    <name evidence="1" type="ORF">DAEQUDRAFT_744897</name>
</gene>
<reference evidence="1 2" key="1">
    <citation type="journal article" date="2016" name="Mol. Biol. Evol.">
        <title>Comparative Genomics of Early-Diverging Mushroom-Forming Fungi Provides Insights into the Origins of Lignocellulose Decay Capabilities.</title>
        <authorList>
            <person name="Nagy L.G."/>
            <person name="Riley R."/>
            <person name="Tritt A."/>
            <person name="Adam C."/>
            <person name="Daum C."/>
            <person name="Floudas D."/>
            <person name="Sun H."/>
            <person name="Yadav J.S."/>
            <person name="Pangilinan J."/>
            <person name="Larsson K.H."/>
            <person name="Matsuura K."/>
            <person name="Barry K."/>
            <person name="Labutti K."/>
            <person name="Kuo R."/>
            <person name="Ohm R.A."/>
            <person name="Bhattacharya S.S."/>
            <person name="Shirouzu T."/>
            <person name="Yoshinaga Y."/>
            <person name="Martin F.M."/>
            <person name="Grigoriev I.V."/>
            <person name="Hibbett D.S."/>
        </authorList>
    </citation>
    <scope>NUCLEOTIDE SEQUENCE [LARGE SCALE GENOMIC DNA]</scope>
    <source>
        <strain evidence="1 2">L-15889</strain>
    </source>
</reference>
<dbReference type="Proteomes" id="UP000076727">
    <property type="component" value="Unassembled WGS sequence"/>
</dbReference>
<name>A0A165R0W6_9APHY</name>
<sequence length="270" mass="30348">MQALHKFESNVVAVRKHWRGQSNLRHLVIFGASYCDVGYTSRSRHPTLENPLGVDFPGHTFAEPGKPNWVGHLITEHALSPILVYDYGLGGDRVDGVQRQIEKDFIPNLAPRPSWAPWTEQDTLFVTWVGINDCGYDPAEAIPGLVSRLFELQNKLYDHGARNFMLVDLPPVERSPSGIRPPNTTLWNIAMRIEAEEFAASHDEATVLLYSSWAIFTKVLDDPVAFGFAKDDVQKPAGSIWVDRLHPTSKMHDVVAYDMAKFLRGTEPSE</sequence>
<proteinExistence type="predicted"/>
<protein>
    <submittedName>
        <fullName evidence="1">Carbohydrate esterase family 16 protein</fullName>
    </submittedName>
</protein>
<dbReference type="InterPro" id="IPR036514">
    <property type="entry name" value="SGNH_hydro_sf"/>
</dbReference>
<keyword evidence="2" id="KW-1185">Reference proteome</keyword>
<accession>A0A165R0W6</accession>
<dbReference type="STRING" id="1314783.A0A165R0W6"/>